<dbReference type="Pfam" id="PF13568">
    <property type="entry name" value="OMP_b-brl_2"/>
    <property type="match status" value="1"/>
</dbReference>
<evidence type="ECO:0000313" key="3">
    <source>
        <dbReference type="EMBL" id="SFU34229.1"/>
    </source>
</evidence>
<dbReference type="STRING" id="1224947.SAMN05216480_101882"/>
<dbReference type="InterPro" id="IPR025665">
    <property type="entry name" value="Beta-barrel_OMP_2"/>
</dbReference>
<sequence>MKKTLLCVFMTFAGLYISNAQSEDSGVEFGIKAGANISSTVGSKFRDSQKDRVAFNAGIVSEFHLSEKFSLQPELMYSGQGSQVVRTDAQDVELKLDYIQLPVLAKFYFVKDFSSIELGPQVGYKIKEDLSVDGIASDDRVRDLDLSLALGFTYEFKNGIFISARYNHGMIDILDETYLLGAVYKKNTVIQVDLGFMF</sequence>
<protein>
    <submittedName>
        <fullName evidence="3">Outer membrane protein beta-barrel domain-containing protein</fullName>
    </submittedName>
</protein>
<reference evidence="3 4" key="1">
    <citation type="submission" date="2016-10" db="EMBL/GenBank/DDBJ databases">
        <authorList>
            <person name="de Groot N.N."/>
        </authorList>
    </citation>
    <scope>NUCLEOTIDE SEQUENCE [LARGE SCALE GENOMIC DNA]</scope>
    <source>
        <strain evidence="3 4">CGMCC 1.12333</strain>
    </source>
</reference>
<dbReference type="EMBL" id="FPBK01000001">
    <property type="protein sequence ID" value="SFU34229.1"/>
    <property type="molecule type" value="Genomic_DNA"/>
</dbReference>
<dbReference type="Proteomes" id="UP000199138">
    <property type="component" value="Unassembled WGS sequence"/>
</dbReference>
<dbReference type="OrthoDB" id="947434at2"/>
<accession>A0A1I7FDG6</accession>
<dbReference type="AlphaFoldDB" id="A0A1I7FDG6"/>
<evidence type="ECO:0000259" key="2">
    <source>
        <dbReference type="Pfam" id="PF13568"/>
    </source>
</evidence>
<feature type="signal peptide" evidence="1">
    <location>
        <begin position="1"/>
        <end position="22"/>
    </location>
</feature>
<keyword evidence="4" id="KW-1185">Reference proteome</keyword>
<evidence type="ECO:0000313" key="4">
    <source>
        <dbReference type="Proteomes" id="UP000199138"/>
    </source>
</evidence>
<feature type="chain" id="PRO_5011482507" evidence="1">
    <location>
        <begin position="23"/>
        <end position="198"/>
    </location>
</feature>
<dbReference type="RefSeq" id="WP_093023328.1">
    <property type="nucleotide sequence ID" value="NZ_FPBK01000001.1"/>
</dbReference>
<evidence type="ECO:0000256" key="1">
    <source>
        <dbReference type="SAM" id="SignalP"/>
    </source>
</evidence>
<organism evidence="3 4">
    <name type="scientific">Pustulibacterium marinum</name>
    <dbReference type="NCBI Taxonomy" id="1224947"/>
    <lineage>
        <taxon>Bacteria</taxon>
        <taxon>Pseudomonadati</taxon>
        <taxon>Bacteroidota</taxon>
        <taxon>Flavobacteriia</taxon>
        <taxon>Flavobacteriales</taxon>
        <taxon>Flavobacteriaceae</taxon>
        <taxon>Pustulibacterium</taxon>
    </lineage>
</organism>
<name>A0A1I7FDG6_9FLAO</name>
<proteinExistence type="predicted"/>
<feature type="domain" description="Outer membrane protein beta-barrel" evidence="2">
    <location>
        <begin position="19"/>
        <end position="174"/>
    </location>
</feature>
<gene>
    <name evidence="3" type="ORF">SAMN05216480_101882</name>
</gene>
<keyword evidence="1" id="KW-0732">Signal</keyword>